<dbReference type="InterPro" id="IPR015865">
    <property type="entry name" value="Riboflavin_kinase_bac/euk"/>
</dbReference>
<comment type="caution">
    <text evidence="16">The sequence shown here is derived from an EMBL/GenBank/DDBJ whole genome shotgun (WGS) entry which is preliminary data.</text>
</comment>
<evidence type="ECO:0000256" key="12">
    <source>
        <dbReference type="ARBA" id="ARBA00047880"/>
    </source>
</evidence>
<dbReference type="EMBL" id="BHGK01000001">
    <property type="protein sequence ID" value="GCA65753.1"/>
    <property type="molecule type" value="Genomic_DNA"/>
</dbReference>
<dbReference type="UniPathway" id="UPA00277">
    <property type="reaction ID" value="UER00407"/>
</dbReference>
<dbReference type="AlphaFoldDB" id="A0A391P849"/>
<dbReference type="Gene3D" id="3.40.50.620">
    <property type="entry name" value="HUPs"/>
    <property type="match status" value="1"/>
</dbReference>
<reference evidence="17" key="1">
    <citation type="submission" date="2018-09" db="EMBL/GenBank/DDBJ databases">
        <title>Draft Genome Sequence of Mediterraneibacter sp. KCTC 15684.</title>
        <authorList>
            <person name="Kim J.S."/>
            <person name="Han K.I."/>
            <person name="Suh M.K."/>
            <person name="Lee K.C."/>
            <person name="Eom M.K."/>
            <person name="Lee J.H."/>
            <person name="Park S.H."/>
            <person name="Kang S.W."/>
            <person name="Park J.E."/>
            <person name="Oh B.S."/>
            <person name="Yu S.Y."/>
            <person name="Choi S.H."/>
            <person name="Lee D.H."/>
            <person name="Yoon H."/>
            <person name="Kim B."/>
            <person name="Yang S.J."/>
            <person name="Lee J.S."/>
        </authorList>
    </citation>
    <scope>NUCLEOTIDE SEQUENCE [LARGE SCALE GENOMIC DNA]</scope>
    <source>
        <strain evidence="17">KCTC 15684</strain>
    </source>
</reference>
<dbReference type="UniPathway" id="UPA00276">
    <property type="reaction ID" value="UER00406"/>
</dbReference>
<accession>A0A391P849</accession>
<organism evidence="16 17">
    <name type="scientific">Mediterraneibacter butyricigenes</name>
    <dbReference type="NCBI Taxonomy" id="2316025"/>
    <lineage>
        <taxon>Bacteria</taxon>
        <taxon>Bacillati</taxon>
        <taxon>Bacillota</taxon>
        <taxon>Clostridia</taxon>
        <taxon>Lachnospirales</taxon>
        <taxon>Lachnospiraceae</taxon>
        <taxon>Mediterraneibacter</taxon>
    </lineage>
</organism>
<dbReference type="InterPro" id="IPR002606">
    <property type="entry name" value="Riboflavin_kinase_bac"/>
</dbReference>
<comment type="pathway">
    <text evidence="2 14">Cofactor biosynthesis; FMN biosynthesis; FMN from riboflavin (ATP route): step 1/1.</text>
</comment>
<dbReference type="InterPro" id="IPR014729">
    <property type="entry name" value="Rossmann-like_a/b/a_fold"/>
</dbReference>
<gene>
    <name evidence="16" type="primary">ribC_1</name>
    <name evidence="16" type="ORF">KGMB01110_01890</name>
</gene>
<dbReference type="GO" id="GO:0005524">
    <property type="term" value="F:ATP binding"/>
    <property type="evidence" value="ECO:0007669"/>
    <property type="project" value="UniProtKB-UniRule"/>
</dbReference>
<dbReference type="NCBIfam" id="TIGR00083">
    <property type="entry name" value="ribF"/>
    <property type="match status" value="1"/>
</dbReference>
<dbReference type="GO" id="GO:0006747">
    <property type="term" value="P:FAD biosynthetic process"/>
    <property type="evidence" value="ECO:0007669"/>
    <property type="project" value="UniProtKB-UniRule"/>
</dbReference>
<evidence type="ECO:0000256" key="10">
    <source>
        <dbReference type="ARBA" id="ARBA00022840"/>
    </source>
</evidence>
<dbReference type="NCBIfam" id="NF004162">
    <property type="entry name" value="PRK05627.1-5"/>
    <property type="match status" value="1"/>
</dbReference>
<evidence type="ECO:0000256" key="14">
    <source>
        <dbReference type="PIRNR" id="PIRNR004491"/>
    </source>
</evidence>
<dbReference type="PANTHER" id="PTHR22749:SF6">
    <property type="entry name" value="RIBOFLAVIN KINASE"/>
    <property type="match status" value="1"/>
</dbReference>
<dbReference type="SMART" id="SM00904">
    <property type="entry name" value="Flavokinase"/>
    <property type="match status" value="1"/>
</dbReference>
<dbReference type="Pfam" id="PF06574">
    <property type="entry name" value="FAD_syn"/>
    <property type="match status" value="1"/>
</dbReference>
<evidence type="ECO:0000256" key="13">
    <source>
        <dbReference type="ARBA" id="ARBA00049494"/>
    </source>
</evidence>
<dbReference type="InterPro" id="IPR015864">
    <property type="entry name" value="FAD_synthase"/>
</dbReference>
<dbReference type="GO" id="GO:0008531">
    <property type="term" value="F:riboflavin kinase activity"/>
    <property type="evidence" value="ECO:0007669"/>
    <property type="project" value="UniProtKB-UniRule"/>
</dbReference>
<dbReference type="SUPFAM" id="SSF52374">
    <property type="entry name" value="Nucleotidylyl transferase"/>
    <property type="match status" value="1"/>
</dbReference>
<comment type="catalytic activity">
    <reaction evidence="12 14">
        <text>riboflavin + ATP = FMN + ADP + H(+)</text>
        <dbReference type="Rhea" id="RHEA:14357"/>
        <dbReference type="ChEBI" id="CHEBI:15378"/>
        <dbReference type="ChEBI" id="CHEBI:30616"/>
        <dbReference type="ChEBI" id="CHEBI:57986"/>
        <dbReference type="ChEBI" id="CHEBI:58210"/>
        <dbReference type="ChEBI" id="CHEBI:456216"/>
        <dbReference type="EC" id="2.7.1.26"/>
    </reaction>
</comment>
<sequence length="301" mass="34649">MQYVTDIQEFQVEEGKGSAVTLGKFDALHRGHQKLINRIREYAKDGSVQSVVFSFDMHKDSLLTAEERRELLEGQTDVLIACSFTKEIREMEAMDFIRDVLVKKLHARYIVVGTDFRFGHCQRGDARMLAEVGPQFGFQVDIIEKEMYGNREISSTFVRESLREGNVELANNLLGYTYQMEGVVRTGNQIGRKIGFPTMNVAPPDRKILPKYGVYACKVKVDDKWYPAIGNVGVKPTVEETPVLLTEVYLYDYDQDAYGKTITIQFCAFKRAEQKFSGLEELKTQLKKDIQYGWEYFHEKK</sequence>
<evidence type="ECO:0000313" key="16">
    <source>
        <dbReference type="EMBL" id="GCA65753.1"/>
    </source>
</evidence>
<dbReference type="EC" id="2.7.1.26" evidence="14"/>
<dbReference type="Gene3D" id="2.40.30.30">
    <property type="entry name" value="Riboflavin kinase-like"/>
    <property type="match status" value="1"/>
</dbReference>
<dbReference type="GO" id="GO:0009398">
    <property type="term" value="P:FMN biosynthetic process"/>
    <property type="evidence" value="ECO:0007669"/>
    <property type="project" value="UniProtKB-UniRule"/>
</dbReference>
<evidence type="ECO:0000256" key="3">
    <source>
        <dbReference type="ARBA" id="ARBA00022630"/>
    </source>
</evidence>
<name>A0A391P849_9FIRM</name>
<dbReference type="PIRSF" id="PIRSF004491">
    <property type="entry name" value="FAD_Synth"/>
    <property type="match status" value="1"/>
</dbReference>
<dbReference type="RefSeq" id="WP_119297310.1">
    <property type="nucleotide sequence ID" value="NZ_BHGK01000001.1"/>
</dbReference>
<keyword evidence="8 14" id="KW-0418">Kinase</keyword>
<feature type="domain" description="Riboflavin kinase" evidence="15">
    <location>
        <begin position="173"/>
        <end position="298"/>
    </location>
</feature>
<dbReference type="PANTHER" id="PTHR22749">
    <property type="entry name" value="RIBOFLAVIN KINASE/FMN ADENYLYLTRANSFERASE"/>
    <property type="match status" value="1"/>
</dbReference>
<proteinExistence type="inferred from homology"/>
<evidence type="ECO:0000256" key="4">
    <source>
        <dbReference type="ARBA" id="ARBA00022643"/>
    </source>
</evidence>
<keyword evidence="7 14" id="KW-0547">Nucleotide-binding</keyword>
<evidence type="ECO:0000313" key="17">
    <source>
        <dbReference type="Proteomes" id="UP000265643"/>
    </source>
</evidence>
<evidence type="ECO:0000256" key="2">
    <source>
        <dbReference type="ARBA" id="ARBA00005201"/>
    </source>
</evidence>
<keyword evidence="9 14" id="KW-0274">FAD</keyword>
<dbReference type="GO" id="GO:0009231">
    <property type="term" value="P:riboflavin biosynthetic process"/>
    <property type="evidence" value="ECO:0007669"/>
    <property type="project" value="InterPro"/>
</dbReference>
<keyword evidence="6 14" id="KW-0548">Nucleotidyltransferase</keyword>
<evidence type="ECO:0000256" key="9">
    <source>
        <dbReference type="ARBA" id="ARBA00022827"/>
    </source>
</evidence>
<dbReference type="GO" id="GO:0003919">
    <property type="term" value="F:FMN adenylyltransferase activity"/>
    <property type="evidence" value="ECO:0007669"/>
    <property type="project" value="UniProtKB-UniRule"/>
</dbReference>
<dbReference type="Proteomes" id="UP000265643">
    <property type="component" value="Unassembled WGS sequence"/>
</dbReference>
<comment type="catalytic activity">
    <reaction evidence="13 14">
        <text>FMN + ATP + H(+) = FAD + diphosphate</text>
        <dbReference type="Rhea" id="RHEA:17237"/>
        <dbReference type="ChEBI" id="CHEBI:15378"/>
        <dbReference type="ChEBI" id="CHEBI:30616"/>
        <dbReference type="ChEBI" id="CHEBI:33019"/>
        <dbReference type="ChEBI" id="CHEBI:57692"/>
        <dbReference type="ChEBI" id="CHEBI:58210"/>
        <dbReference type="EC" id="2.7.7.2"/>
    </reaction>
</comment>
<keyword evidence="11" id="KW-0511">Multifunctional enzyme</keyword>
<dbReference type="NCBIfam" id="TIGR00125">
    <property type="entry name" value="cyt_tran_rel"/>
    <property type="match status" value="1"/>
</dbReference>
<evidence type="ECO:0000256" key="6">
    <source>
        <dbReference type="ARBA" id="ARBA00022695"/>
    </source>
</evidence>
<dbReference type="SUPFAM" id="SSF82114">
    <property type="entry name" value="Riboflavin kinase-like"/>
    <property type="match status" value="1"/>
</dbReference>
<keyword evidence="5 14" id="KW-0808">Transferase</keyword>
<comment type="similarity">
    <text evidence="14">Belongs to the ribF family.</text>
</comment>
<keyword evidence="4 14" id="KW-0288">FMN</keyword>
<evidence type="ECO:0000256" key="7">
    <source>
        <dbReference type="ARBA" id="ARBA00022741"/>
    </source>
</evidence>
<dbReference type="CDD" id="cd02064">
    <property type="entry name" value="FAD_synthetase_N"/>
    <property type="match status" value="1"/>
</dbReference>
<dbReference type="InterPro" id="IPR004821">
    <property type="entry name" value="Cyt_trans-like"/>
</dbReference>
<dbReference type="Pfam" id="PF01687">
    <property type="entry name" value="Flavokinase"/>
    <property type="match status" value="1"/>
</dbReference>
<comment type="pathway">
    <text evidence="1 14">Cofactor biosynthesis; FAD biosynthesis; FAD from FMN: step 1/1.</text>
</comment>
<dbReference type="EC" id="2.7.7.2" evidence="14"/>
<keyword evidence="17" id="KW-1185">Reference proteome</keyword>
<dbReference type="InterPro" id="IPR023465">
    <property type="entry name" value="Riboflavin_kinase_dom_sf"/>
</dbReference>
<keyword evidence="10 14" id="KW-0067">ATP-binding</keyword>
<evidence type="ECO:0000256" key="5">
    <source>
        <dbReference type="ARBA" id="ARBA00022679"/>
    </source>
</evidence>
<evidence type="ECO:0000256" key="1">
    <source>
        <dbReference type="ARBA" id="ARBA00004726"/>
    </source>
</evidence>
<protein>
    <recommendedName>
        <fullName evidence="14">Riboflavin biosynthesis protein</fullName>
    </recommendedName>
    <domain>
        <recommendedName>
            <fullName evidence="14">Riboflavin kinase</fullName>
            <ecNumber evidence="14">2.7.1.26</ecNumber>
        </recommendedName>
        <alternativeName>
            <fullName evidence="14">Flavokinase</fullName>
        </alternativeName>
    </domain>
    <domain>
        <recommendedName>
            <fullName evidence="14">FMN adenylyltransferase</fullName>
            <ecNumber evidence="14">2.7.7.2</ecNumber>
        </recommendedName>
        <alternativeName>
            <fullName evidence="14">FAD pyrophosphorylase</fullName>
        </alternativeName>
        <alternativeName>
            <fullName evidence="14">FAD synthase</fullName>
        </alternativeName>
    </domain>
</protein>
<keyword evidence="3 14" id="KW-0285">Flavoprotein</keyword>
<evidence type="ECO:0000256" key="8">
    <source>
        <dbReference type="ARBA" id="ARBA00022777"/>
    </source>
</evidence>
<dbReference type="InterPro" id="IPR023468">
    <property type="entry name" value="Riboflavin_kinase"/>
</dbReference>
<evidence type="ECO:0000256" key="11">
    <source>
        <dbReference type="ARBA" id="ARBA00023268"/>
    </source>
</evidence>
<evidence type="ECO:0000259" key="15">
    <source>
        <dbReference type="SMART" id="SM00904"/>
    </source>
</evidence>